<evidence type="ECO:0000313" key="1">
    <source>
        <dbReference type="EMBL" id="NNH72864.1"/>
    </source>
</evidence>
<sequence>MNSPQPGTPEPLSTRMGRLAGAMNSGHAVLQERGVVVDVQANGRVASVRVDEYSFPGGSELGPLIADLINRARAQAQAEVEHLIRDVEADPRLTDLVEQIGDAPQRSLPTVVAAPELDDDEDFYHRGRSRILAPDDW</sequence>
<dbReference type="AlphaFoldDB" id="A0A849C2I3"/>
<keyword evidence="2" id="KW-1185">Reference proteome</keyword>
<dbReference type="Proteomes" id="UP000586827">
    <property type="component" value="Unassembled WGS sequence"/>
</dbReference>
<proteinExistence type="predicted"/>
<accession>A0A849C2I3</accession>
<evidence type="ECO:0008006" key="3">
    <source>
        <dbReference type="Google" id="ProtNLM"/>
    </source>
</evidence>
<protein>
    <recommendedName>
        <fullName evidence="3">YbaB/EbfC DNA-binding family protein</fullName>
    </recommendedName>
</protein>
<comment type="caution">
    <text evidence="1">The sequence shown here is derived from an EMBL/GenBank/DDBJ whole genome shotgun (WGS) entry which is preliminary data.</text>
</comment>
<dbReference type="EMBL" id="JABELX010000008">
    <property type="protein sequence ID" value="NNH72864.1"/>
    <property type="molecule type" value="Genomic_DNA"/>
</dbReference>
<name>A0A849C2I3_9NOCA</name>
<evidence type="ECO:0000313" key="2">
    <source>
        <dbReference type="Proteomes" id="UP000586827"/>
    </source>
</evidence>
<gene>
    <name evidence="1" type="ORF">HLB23_23900</name>
</gene>
<organism evidence="1 2">
    <name type="scientific">Nocardia uniformis</name>
    <dbReference type="NCBI Taxonomy" id="53432"/>
    <lineage>
        <taxon>Bacteria</taxon>
        <taxon>Bacillati</taxon>
        <taxon>Actinomycetota</taxon>
        <taxon>Actinomycetes</taxon>
        <taxon>Mycobacteriales</taxon>
        <taxon>Nocardiaceae</taxon>
        <taxon>Nocardia</taxon>
    </lineage>
</organism>
<dbReference type="RefSeq" id="WP_157552848.1">
    <property type="nucleotide sequence ID" value="NZ_JABELX010000008.1"/>
</dbReference>
<reference evidence="1 2" key="1">
    <citation type="submission" date="2020-05" db="EMBL/GenBank/DDBJ databases">
        <title>MicrobeNet Type strains.</title>
        <authorList>
            <person name="Nicholson A.C."/>
        </authorList>
    </citation>
    <scope>NUCLEOTIDE SEQUENCE [LARGE SCALE GENOMIC DNA]</scope>
    <source>
        <strain evidence="1 2">JCM 3224</strain>
    </source>
</reference>